<sequence>MKGIARFIFYTLLGWKTVGSFPSELKKYVIIGAPHTHWLDFMVGLALKFAESLPANYIGKASLFKPPFGFFFRWLGGTPIDRSKSNNKVEAIVDVFNAHEKFILALSPEGTRKKVIKWKTGFYYIAKGANVPIVMFTFNFKDKEVKISEPYYLTDNMDEDFKYFHKFYEGVQGKVPEYS</sequence>
<dbReference type="SUPFAM" id="SSF69593">
    <property type="entry name" value="Glycerol-3-phosphate (1)-acyltransferase"/>
    <property type="match status" value="1"/>
</dbReference>
<comment type="pathway">
    <text evidence="1">Lipid metabolism.</text>
</comment>
<evidence type="ECO:0000259" key="4">
    <source>
        <dbReference type="SMART" id="SM00563"/>
    </source>
</evidence>
<protein>
    <submittedName>
        <fullName evidence="5">1-acyl-sn-glycerol-3-phosphate acyltransferase</fullName>
    </submittedName>
</protein>
<name>A0ABW3WNH6_9FLAO</name>
<dbReference type="GO" id="GO:0016746">
    <property type="term" value="F:acyltransferase activity"/>
    <property type="evidence" value="ECO:0007669"/>
    <property type="project" value="UniProtKB-KW"/>
</dbReference>
<dbReference type="InterPro" id="IPR002123">
    <property type="entry name" value="Plipid/glycerol_acylTrfase"/>
</dbReference>
<accession>A0ABW3WNH6</accession>
<dbReference type="PANTHER" id="PTHR10434">
    <property type="entry name" value="1-ACYL-SN-GLYCEROL-3-PHOSPHATE ACYLTRANSFERASE"/>
    <property type="match status" value="1"/>
</dbReference>
<evidence type="ECO:0000313" key="6">
    <source>
        <dbReference type="Proteomes" id="UP001597241"/>
    </source>
</evidence>
<gene>
    <name evidence="5" type="ORF">ACFQ5N_08750</name>
</gene>
<reference evidence="6" key="1">
    <citation type="journal article" date="2019" name="Int. J. Syst. Evol. Microbiol.">
        <title>The Global Catalogue of Microorganisms (GCM) 10K type strain sequencing project: providing services to taxonomists for standard genome sequencing and annotation.</title>
        <authorList>
            <consortium name="The Broad Institute Genomics Platform"/>
            <consortium name="The Broad Institute Genome Sequencing Center for Infectious Disease"/>
            <person name="Wu L."/>
            <person name="Ma J."/>
        </authorList>
    </citation>
    <scope>NUCLEOTIDE SEQUENCE [LARGE SCALE GENOMIC DNA]</scope>
    <source>
        <strain evidence="6">CCUG 62221</strain>
    </source>
</reference>
<dbReference type="Proteomes" id="UP001597241">
    <property type="component" value="Unassembled WGS sequence"/>
</dbReference>
<keyword evidence="6" id="KW-1185">Reference proteome</keyword>
<dbReference type="SMART" id="SM00563">
    <property type="entry name" value="PlsC"/>
    <property type="match status" value="1"/>
</dbReference>
<dbReference type="PANTHER" id="PTHR10434:SF9">
    <property type="entry name" value="PHOSPHOLIPID_GLYCEROL ACYLTRANSFERASE DOMAIN-CONTAINING PROTEIN"/>
    <property type="match status" value="1"/>
</dbReference>
<evidence type="ECO:0000256" key="2">
    <source>
        <dbReference type="ARBA" id="ARBA00022679"/>
    </source>
</evidence>
<dbReference type="Pfam" id="PF01553">
    <property type="entry name" value="Acyltransferase"/>
    <property type="match status" value="1"/>
</dbReference>
<comment type="caution">
    <text evidence="5">The sequence shown here is derived from an EMBL/GenBank/DDBJ whole genome shotgun (WGS) entry which is preliminary data.</text>
</comment>
<dbReference type="EMBL" id="JBHTMV010000004">
    <property type="protein sequence ID" value="MFD1293921.1"/>
    <property type="molecule type" value="Genomic_DNA"/>
</dbReference>
<evidence type="ECO:0000256" key="3">
    <source>
        <dbReference type="ARBA" id="ARBA00023315"/>
    </source>
</evidence>
<keyword evidence="3 5" id="KW-0012">Acyltransferase</keyword>
<keyword evidence="2" id="KW-0808">Transferase</keyword>
<feature type="domain" description="Phospholipid/glycerol acyltransferase" evidence="4">
    <location>
        <begin position="29"/>
        <end position="141"/>
    </location>
</feature>
<evidence type="ECO:0000256" key="1">
    <source>
        <dbReference type="ARBA" id="ARBA00005189"/>
    </source>
</evidence>
<dbReference type="RefSeq" id="WP_386809119.1">
    <property type="nucleotide sequence ID" value="NZ_JBHTMV010000004.1"/>
</dbReference>
<proteinExistence type="predicted"/>
<organism evidence="5 6">
    <name type="scientific">Lutibacter holmesii</name>
    <dbReference type="NCBI Taxonomy" id="1137985"/>
    <lineage>
        <taxon>Bacteria</taxon>
        <taxon>Pseudomonadati</taxon>
        <taxon>Bacteroidota</taxon>
        <taxon>Flavobacteriia</taxon>
        <taxon>Flavobacteriales</taxon>
        <taxon>Flavobacteriaceae</taxon>
        <taxon>Lutibacter</taxon>
    </lineage>
</organism>
<evidence type="ECO:0000313" key="5">
    <source>
        <dbReference type="EMBL" id="MFD1293921.1"/>
    </source>
</evidence>